<keyword evidence="1" id="KW-0614">Plasmid</keyword>
<name>A0A7T7L6T0_9ACTN</name>
<proteinExistence type="predicted"/>
<evidence type="ECO:0000313" key="1">
    <source>
        <dbReference type="EMBL" id="QQM47507.1"/>
    </source>
</evidence>
<keyword evidence="2" id="KW-1185">Reference proteome</keyword>
<gene>
    <name evidence="1" type="ORF">JEQ17_49005</name>
</gene>
<reference evidence="1 2" key="1">
    <citation type="submission" date="2020-12" db="EMBL/GenBank/DDBJ databases">
        <title>A novel species.</title>
        <authorList>
            <person name="Li K."/>
        </authorList>
    </citation>
    <scope>NUCLEOTIDE SEQUENCE [LARGE SCALE GENOMIC DNA]</scope>
    <source>
        <strain evidence="1 2">ZYC-3</strain>
        <plasmid evidence="1 2">unnamed1</plasmid>
    </source>
</reference>
<dbReference type="Gene3D" id="3.40.50.300">
    <property type="entry name" value="P-loop containing nucleotide triphosphate hydrolases"/>
    <property type="match status" value="1"/>
</dbReference>
<evidence type="ECO:0008006" key="3">
    <source>
        <dbReference type="Google" id="ProtNLM"/>
    </source>
</evidence>
<geneLocation type="plasmid" evidence="1 2">
    <name>unnamed1</name>
</geneLocation>
<evidence type="ECO:0000313" key="2">
    <source>
        <dbReference type="Proteomes" id="UP000595636"/>
    </source>
</evidence>
<dbReference type="KEGG" id="slf:JEQ17_49005"/>
<sequence length="379" mass="40545">MTAPTNDQVPARQPGPLWETTFTQAEASVCLRTNSKAAFTHATGTLYAYEQTGPAFAHWQINLLVDGGPAYEEVEGFTDAPTVEIGPRLTAAVLARPGGRAFWVEALHTLIVTDTQQATITVRCAKEAAALHWAARLPRQAITAQLLENGAVYAHTAAFSLGGRGVVIAGHRGRGKTTTLLAGLHRLGANYVTNDRLLLRAEEEGGLAGYVWPARLRAGIGTLAALPHLAGLVPEAQRTVPAEQRWSSRPKVPIEPWDFDRLLSGDGQVLGSVRPAMLLFPRLDLERTTVSAEPVAGAEARDELLHTRLFMTDPGRGPSSHINHWLWPAPDPAITDGNLSRVVDALAELPCYRIHAGADPAALADTVGRLLGTGAEVHG</sequence>
<dbReference type="EMBL" id="CP066832">
    <property type="protein sequence ID" value="QQM47507.1"/>
    <property type="molecule type" value="Genomic_DNA"/>
</dbReference>
<accession>A0A7T7L6T0</accession>
<dbReference type="SUPFAM" id="SSF53795">
    <property type="entry name" value="PEP carboxykinase-like"/>
    <property type="match status" value="1"/>
</dbReference>
<dbReference type="RefSeq" id="WP_200402233.1">
    <property type="nucleotide sequence ID" value="NZ_CP066832.1"/>
</dbReference>
<dbReference type="Proteomes" id="UP000595636">
    <property type="component" value="Plasmid unnamed1"/>
</dbReference>
<dbReference type="InterPro" id="IPR027417">
    <property type="entry name" value="P-loop_NTPase"/>
</dbReference>
<dbReference type="AlphaFoldDB" id="A0A7T7L6T0"/>
<organism evidence="1 2">
    <name type="scientific">Streptomyces liliifuscus</name>
    <dbReference type="NCBI Taxonomy" id="2797636"/>
    <lineage>
        <taxon>Bacteria</taxon>
        <taxon>Bacillati</taxon>
        <taxon>Actinomycetota</taxon>
        <taxon>Actinomycetes</taxon>
        <taxon>Kitasatosporales</taxon>
        <taxon>Streptomycetaceae</taxon>
        <taxon>Streptomyces</taxon>
    </lineage>
</organism>
<protein>
    <recommendedName>
        <fullName evidence="3">HPr kinase</fullName>
    </recommendedName>
</protein>